<accession>S5U023</accession>
<evidence type="ECO:0000256" key="5">
    <source>
        <dbReference type="ARBA" id="ARBA00022989"/>
    </source>
</evidence>
<evidence type="ECO:0000256" key="6">
    <source>
        <dbReference type="ARBA" id="ARBA00023136"/>
    </source>
</evidence>
<evidence type="ECO:0000256" key="1">
    <source>
        <dbReference type="ARBA" id="ARBA00004162"/>
    </source>
</evidence>
<dbReference type="GO" id="GO:0022857">
    <property type="term" value="F:transmembrane transporter activity"/>
    <property type="evidence" value="ECO:0007669"/>
    <property type="project" value="InterPro"/>
</dbReference>
<evidence type="ECO:0000256" key="4">
    <source>
        <dbReference type="ARBA" id="ARBA00022692"/>
    </source>
</evidence>
<dbReference type="HOGENOM" id="CLU_085305_4_0_6"/>
<dbReference type="GO" id="GO:0005886">
    <property type="term" value="C:plasma membrane"/>
    <property type="evidence" value="ECO:0007669"/>
    <property type="project" value="UniProtKB-SubCell"/>
</dbReference>
<dbReference type="PANTHER" id="PTHR30558">
    <property type="entry name" value="EXBD MEMBRANE COMPONENT OF PMF-DRIVEN MACROMOLECULE IMPORT SYSTEM"/>
    <property type="match status" value="1"/>
</dbReference>
<dbReference type="PATRIC" id="fig|1198232.3.peg.2271"/>
<evidence type="ECO:0000313" key="10">
    <source>
        <dbReference type="Proteomes" id="UP000015380"/>
    </source>
</evidence>
<keyword evidence="6 8" id="KW-0472">Membrane</keyword>
<reference evidence="10" key="2">
    <citation type="journal article" date="2016" name="Environ. Microbiol. Rep.">
        <title>Analysis of defence systems and a conjugative IncP-1 plasmid in the marine polyaromatic hydrocarbons-degrading bacterium Cycloclasticus sp. 78-ME.</title>
        <authorList>
            <person name="Yakimov M.M."/>
            <person name="Crisafi F."/>
            <person name="Messina E."/>
            <person name="Smedile F."/>
            <person name="Lopatina A."/>
            <person name="Denaro R."/>
            <person name="Pieper D.H."/>
            <person name="Golyshin P.N."/>
            <person name="Giuliano L."/>
        </authorList>
    </citation>
    <scope>NUCLEOTIDE SEQUENCE [LARGE SCALE GENOMIC DNA]</scope>
    <source>
        <strain evidence="10">78-ME</strain>
    </source>
</reference>
<dbReference type="InterPro" id="IPR003400">
    <property type="entry name" value="ExbD"/>
</dbReference>
<dbReference type="KEGG" id="cza:CYCME_2301"/>
<reference evidence="9 10" key="1">
    <citation type="submission" date="2013-05" db="EMBL/GenBank/DDBJ databases">
        <title>Between feast and famine: a lifestyle of most important marine PAH-degrading bacterium Cycloclasticus sp. 7ME.</title>
        <authorList>
            <person name="Yakimov M.M."/>
            <person name="Messina E."/>
            <person name="Genovese M."/>
            <person name="Denaro R."/>
            <person name="Crisafi F."/>
            <person name="Russo D."/>
            <person name="Cappello S."/>
            <person name="Santisi S."/>
            <person name="Smedile F."/>
            <person name="Golyshina O.V."/>
            <person name="Tran H."/>
            <person name="Pieper D.H."/>
            <person name="Golyshin P.N."/>
            <person name="Giuliano L."/>
        </authorList>
    </citation>
    <scope>NUCLEOTIDE SEQUENCE [LARGE SCALE GENOMIC DNA]</scope>
    <source>
        <strain evidence="9 10">78-ME</strain>
    </source>
</reference>
<dbReference type="PANTHER" id="PTHR30558:SF3">
    <property type="entry name" value="BIOPOLYMER TRANSPORT PROTEIN EXBD-RELATED"/>
    <property type="match status" value="1"/>
</dbReference>
<dbReference type="Pfam" id="PF02472">
    <property type="entry name" value="ExbD"/>
    <property type="match status" value="1"/>
</dbReference>
<dbReference type="GO" id="GO:0015031">
    <property type="term" value="P:protein transport"/>
    <property type="evidence" value="ECO:0007669"/>
    <property type="project" value="UniProtKB-KW"/>
</dbReference>
<keyword evidence="4 7" id="KW-0812">Transmembrane</keyword>
<evidence type="ECO:0000256" key="3">
    <source>
        <dbReference type="ARBA" id="ARBA00022475"/>
    </source>
</evidence>
<dbReference type="EMBL" id="CP005996">
    <property type="protein sequence ID" value="AGS40613.1"/>
    <property type="molecule type" value="Genomic_DNA"/>
</dbReference>
<comment type="similarity">
    <text evidence="2 7">Belongs to the ExbD/TolR family.</text>
</comment>
<protein>
    <submittedName>
        <fullName evidence="9">Biopolymer transport protein ExbD/TolR</fullName>
    </submittedName>
</protein>
<dbReference type="AlphaFoldDB" id="S5U023"/>
<dbReference type="Proteomes" id="UP000015380">
    <property type="component" value="Chromosome"/>
</dbReference>
<evidence type="ECO:0000313" key="9">
    <source>
        <dbReference type="EMBL" id="AGS40613.1"/>
    </source>
</evidence>
<evidence type="ECO:0000256" key="7">
    <source>
        <dbReference type="RuleBase" id="RU003879"/>
    </source>
</evidence>
<keyword evidence="7" id="KW-0653">Protein transport</keyword>
<evidence type="ECO:0000256" key="2">
    <source>
        <dbReference type="ARBA" id="ARBA00005811"/>
    </source>
</evidence>
<comment type="subcellular location">
    <subcellularLocation>
        <location evidence="1">Cell membrane</location>
        <topology evidence="1">Single-pass membrane protein</topology>
    </subcellularLocation>
    <subcellularLocation>
        <location evidence="7">Cell membrane</location>
        <topology evidence="7">Single-pass type II membrane protein</topology>
    </subcellularLocation>
</comment>
<proteinExistence type="inferred from homology"/>
<name>S5U023_9GAMM</name>
<evidence type="ECO:0000256" key="8">
    <source>
        <dbReference type="SAM" id="Phobius"/>
    </source>
</evidence>
<keyword evidence="3" id="KW-1003">Cell membrane</keyword>
<keyword evidence="5 8" id="KW-1133">Transmembrane helix</keyword>
<feature type="transmembrane region" description="Helical" evidence="8">
    <location>
        <begin position="20"/>
        <end position="37"/>
    </location>
</feature>
<keyword evidence="7" id="KW-0813">Transport</keyword>
<gene>
    <name evidence="9" type="ORF">CYCME_2301</name>
</gene>
<sequence length="137" mass="15246">MVNQRLISAKSSQQGDSNMIPMINMVFLLLVFFMIAGHMRDIQDQGIELPVSENGAQAVEKTVTLQLTDKNELYLNGVKTSLEKLDLHLDSLIEANTLLALEADRRVQAVDLDKTLSILRKKGIFKITLYAQASSAK</sequence>
<organism evidence="9 10">
    <name type="scientific">Cycloclasticus zancles 78-ME</name>
    <dbReference type="NCBI Taxonomy" id="1198232"/>
    <lineage>
        <taxon>Bacteria</taxon>
        <taxon>Pseudomonadati</taxon>
        <taxon>Pseudomonadota</taxon>
        <taxon>Gammaproteobacteria</taxon>
        <taxon>Thiotrichales</taxon>
        <taxon>Piscirickettsiaceae</taxon>
        <taxon>Cycloclasticus</taxon>
    </lineage>
</organism>
<dbReference type="eggNOG" id="COG0848">
    <property type="taxonomic scope" value="Bacteria"/>
</dbReference>
<keyword evidence="10" id="KW-1185">Reference proteome</keyword>